<reference evidence="1 2" key="1">
    <citation type="submission" date="2015-02" db="EMBL/GenBank/DDBJ databases">
        <title>Single-cell genomics of uncultivated deep-branching MTB reveals a conserved set of magnetosome genes.</title>
        <authorList>
            <person name="Kolinko S."/>
            <person name="Richter M."/>
            <person name="Glockner F.O."/>
            <person name="Brachmann A."/>
            <person name="Schuler D."/>
        </authorList>
    </citation>
    <scope>NUCLEOTIDE SEQUENCE [LARGE SCALE GENOMIC DNA]</scope>
    <source>
        <strain evidence="1">TM-1</strain>
    </source>
</reference>
<organism evidence="1 2">
    <name type="scientific">Candidatus Magnetobacterium bavaricum</name>
    <dbReference type="NCBI Taxonomy" id="29290"/>
    <lineage>
        <taxon>Bacteria</taxon>
        <taxon>Pseudomonadati</taxon>
        <taxon>Nitrospirota</taxon>
        <taxon>Thermodesulfovibrionia</taxon>
        <taxon>Thermodesulfovibrionales</taxon>
        <taxon>Candidatus Magnetobacteriaceae</taxon>
        <taxon>Candidatus Magnetobacterium</taxon>
    </lineage>
</organism>
<dbReference type="EMBL" id="LACI01001094">
    <property type="protein sequence ID" value="KJU85279.1"/>
    <property type="molecule type" value="Genomic_DNA"/>
</dbReference>
<evidence type="ECO:0000313" key="2">
    <source>
        <dbReference type="Proteomes" id="UP000033423"/>
    </source>
</evidence>
<evidence type="ECO:0000313" key="1">
    <source>
        <dbReference type="EMBL" id="KJU85279.1"/>
    </source>
</evidence>
<dbReference type="Proteomes" id="UP000033423">
    <property type="component" value="Unassembled WGS sequence"/>
</dbReference>
<proteinExistence type="predicted"/>
<dbReference type="AlphaFoldDB" id="A0A0F3GTN5"/>
<accession>A0A0F3GTN5</accession>
<keyword evidence="2" id="KW-1185">Reference proteome</keyword>
<comment type="caution">
    <text evidence="1">The sequence shown here is derived from an EMBL/GenBank/DDBJ whole genome shotgun (WGS) entry which is preliminary data.</text>
</comment>
<gene>
    <name evidence="1" type="ORF">MBAV_002526</name>
</gene>
<sequence length="219" mass="24496">MFLYSKNSILHRYFFNKNFCPGTYYNTTMVNCASISDTLEFWCRRLSNKDIKAFTQSLTGGVGNLFPTYEFLKVWKSISGYQDAPPTTTATGYTNKFLISLNSDNKKAIMQDKCNGETSSCIQTVLFISEKHETAKHINVVKLGGSLYEDGEPSRILFVLNNSQLPEVITAENGDGTVVAAQAAAPFFNETENKYTIKYITDKDTSKDYGEHSAMLASK</sequence>
<protein>
    <submittedName>
        <fullName evidence="1">Uncharacterized protein</fullName>
    </submittedName>
</protein>
<name>A0A0F3GTN5_9BACT</name>